<keyword evidence="3" id="KW-1185">Reference proteome</keyword>
<keyword evidence="2" id="KW-0328">Glycosyltransferase</keyword>
<feature type="transmembrane region" description="Helical" evidence="1">
    <location>
        <begin position="261"/>
        <end position="284"/>
    </location>
</feature>
<feature type="transmembrane region" description="Helical" evidence="1">
    <location>
        <begin position="186"/>
        <end position="202"/>
    </location>
</feature>
<keyword evidence="1" id="KW-1133">Transmembrane helix</keyword>
<sequence>MNHASLYQTSLANRTLFGLPWVVVAVLAYFAFQIGLVTFVSNGAGLDDAEQLANMDYLDWGYGGSQPPLYTWLAHFMAALFGTNLFTLQLVKFGLLASLFVSVFYGLRLLGFSNTVSAAGMLGLFLIPQIGWESQRALTHSVAGTTACGWILLTFAWHMHRQNAVSALLFGLAMAAAPLGKLNATFFIVMVLVTGLSIAPYRKVLLSRLSCITLLGFLLVLAPTAFWMLTHKTSVIARSGKLQIGATGNALLDRLTGAVNLFQSTILFLSVALIVAAFVATIYFARSERLTTPRSAGELFMRRIVLIGLGIVLAGVLVTGASHIKDRWLQPILFLGPAVLACRINRFRANSHAVRDFGIAGAIAALLVPPILSYNLVRGSNSAPYGQLDYAAAYEEITASGPFKVILTDNPQLPGNFRLFDPSLHVVHAETPDPETHLGRPLLVMWLGGANPNERMAELLKRMQISVPAAAVRTTTVPFRTRPDHPPLVVSYFLVQD</sequence>
<organism evidence="2 3">
    <name type="scientific">Daeguia caeni</name>
    <dbReference type="NCBI Taxonomy" id="439612"/>
    <lineage>
        <taxon>Bacteria</taxon>
        <taxon>Pseudomonadati</taxon>
        <taxon>Pseudomonadota</taxon>
        <taxon>Alphaproteobacteria</taxon>
        <taxon>Hyphomicrobiales</taxon>
        <taxon>Brucellaceae</taxon>
        <taxon>Daeguia</taxon>
    </lineage>
</organism>
<feature type="transmembrane region" description="Helical" evidence="1">
    <location>
        <begin position="137"/>
        <end position="157"/>
    </location>
</feature>
<evidence type="ECO:0000313" key="3">
    <source>
        <dbReference type="Proteomes" id="UP001596042"/>
    </source>
</evidence>
<dbReference type="EMBL" id="JBHSEL010000049">
    <property type="protein sequence ID" value="MFC4624911.1"/>
    <property type="molecule type" value="Genomic_DNA"/>
</dbReference>
<proteinExistence type="predicted"/>
<dbReference type="EC" id="2.4.-.-" evidence="2"/>
<feature type="transmembrane region" description="Helical" evidence="1">
    <location>
        <begin position="69"/>
        <end position="88"/>
    </location>
</feature>
<keyword evidence="2" id="KW-0808">Transferase</keyword>
<feature type="transmembrane region" description="Helical" evidence="1">
    <location>
        <begin position="209"/>
        <end position="229"/>
    </location>
</feature>
<dbReference type="Proteomes" id="UP001596042">
    <property type="component" value="Unassembled WGS sequence"/>
</dbReference>
<evidence type="ECO:0000313" key="2">
    <source>
        <dbReference type="EMBL" id="MFC4624911.1"/>
    </source>
</evidence>
<feature type="transmembrane region" description="Helical" evidence="1">
    <location>
        <begin position="21"/>
        <end position="40"/>
    </location>
</feature>
<dbReference type="GO" id="GO:0016757">
    <property type="term" value="F:glycosyltransferase activity"/>
    <property type="evidence" value="ECO:0007669"/>
    <property type="project" value="UniProtKB-KW"/>
</dbReference>
<feature type="transmembrane region" description="Helical" evidence="1">
    <location>
        <begin position="109"/>
        <end position="131"/>
    </location>
</feature>
<protein>
    <submittedName>
        <fullName evidence="2">ArnT family glycosyltransferase</fullName>
        <ecNumber evidence="2">2.4.-.-</ecNumber>
    </submittedName>
</protein>
<comment type="caution">
    <text evidence="2">The sequence shown here is derived from an EMBL/GenBank/DDBJ whole genome shotgun (WGS) entry which is preliminary data.</text>
</comment>
<keyword evidence="1" id="KW-0472">Membrane</keyword>
<gene>
    <name evidence="2" type="ORF">ACFO1V_06695</name>
</gene>
<keyword evidence="1" id="KW-0812">Transmembrane</keyword>
<name>A0ABV9H3C4_9HYPH</name>
<reference evidence="3" key="1">
    <citation type="journal article" date="2019" name="Int. J. Syst. Evol. Microbiol.">
        <title>The Global Catalogue of Microorganisms (GCM) 10K type strain sequencing project: providing services to taxonomists for standard genome sequencing and annotation.</title>
        <authorList>
            <consortium name="The Broad Institute Genomics Platform"/>
            <consortium name="The Broad Institute Genome Sequencing Center for Infectious Disease"/>
            <person name="Wu L."/>
            <person name="Ma J."/>
        </authorList>
    </citation>
    <scope>NUCLEOTIDE SEQUENCE [LARGE SCALE GENOMIC DNA]</scope>
    <source>
        <strain evidence="3">CGMCC 1.15731</strain>
    </source>
</reference>
<feature type="transmembrane region" description="Helical" evidence="1">
    <location>
        <begin position="304"/>
        <end position="322"/>
    </location>
</feature>
<dbReference type="RefSeq" id="WP_380075071.1">
    <property type="nucleotide sequence ID" value="NZ_JBHSEL010000049.1"/>
</dbReference>
<evidence type="ECO:0000256" key="1">
    <source>
        <dbReference type="SAM" id="Phobius"/>
    </source>
</evidence>
<accession>A0ABV9H3C4</accession>
<feature type="transmembrane region" description="Helical" evidence="1">
    <location>
        <begin position="357"/>
        <end position="377"/>
    </location>
</feature>